<gene>
    <name evidence="1" type="ORF">PS928_02182</name>
</gene>
<proteinExistence type="predicted"/>
<organism evidence="1 2">
    <name type="scientific">Pseudomonas fluorescens</name>
    <dbReference type="NCBI Taxonomy" id="294"/>
    <lineage>
        <taxon>Bacteria</taxon>
        <taxon>Pseudomonadati</taxon>
        <taxon>Pseudomonadota</taxon>
        <taxon>Gammaproteobacteria</taxon>
        <taxon>Pseudomonadales</taxon>
        <taxon>Pseudomonadaceae</taxon>
        <taxon>Pseudomonas</taxon>
    </lineage>
</organism>
<sequence>MFLGDPDSLAWDFVLGLMAYSRASPLPQGFHQHHKSLWERACPRRPRLGLKPVLCIPRNTELSSVSLIAP</sequence>
<reference evidence="1 2" key="1">
    <citation type="submission" date="2019-09" db="EMBL/GenBank/DDBJ databases">
        <authorList>
            <person name="Chandra G."/>
            <person name="Truman W A."/>
        </authorList>
    </citation>
    <scope>NUCLEOTIDE SEQUENCE [LARGE SCALE GENOMIC DNA]</scope>
    <source>
        <strain evidence="1">PS928</strain>
    </source>
</reference>
<evidence type="ECO:0000313" key="2">
    <source>
        <dbReference type="Proteomes" id="UP000381378"/>
    </source>
</evidence>
<accession>A0A5E7TM08</accession>
<dbReference type="AlphaFoldDB" id="A0A5E7TM08"/>
<protein>
    <submittedName>
        <fullName evidence="1">Uncharacterized protein</fullName>
    </submittedName>
</protein>
<name>A0A5E7TM08_PSEFL</name>
<dbReference type="Proteomes" id="UP000381378">
    <property type="component" value="Unassembled WGS sequence"/>
</dbReference>
<evidence type="ECO:0000313" key="1">
    <source>
        <dbReference type="EMBL" id="VVP96833.1"/>
    </source>
</evidence>
<dbReference type="EMBL" id="CABVJF010000007">
    <property type="protein sequence ID" value="VVP96833.1"/>
    <property type="molecule type" value="Genomic_DNA"/>
</dbReference>